<dbReference type="InterPro" id="IPR032460">
    <property type="entry name" value="Symplekin/Pta1_N"/>
</dbReference>
<accession>A0A9W7XHA4</accession>
<keyword evidence="8" id="KW-1185">Reference proteome</keyword>
<dbReference type="InterPro" id="IPR011989">
    <property type="entry name" value="ARM-like"/>
</dbReference>
<dbReference type="InterPro" id="IPR022075">
    <property type="entry name" value="Symplekin_C"/>
</dbReference>
<evidence type="ECO:0000256" key="2">
    <source>
        <dbReference type="ARBA" id="ARBA00022664"/>
    </source>
</evidence>
<feature type="domain" description="Symplekin C-terminal" evidence="6">
    <location>
        <begin position="996"/>
        <end position="1182"/>
    </location>
</feature>
<dbReference type="Proteomes" id="UP001145021">
    <property type="component" value="Unassembled WGS sequence"/>
</dbReference>
<name>A0A9W7XHA4_9FUNG</name>
<dbReference type="InterPro" id="IPR021850">
    <property type="entry name" value="Symplekin/Pta1"/>
</dbReference>
<dbReference type="Pfam" id="PF12295">
    <property type="entry name" value="Symplekin_C"/>
    <property type="match status" value="1"/>
</dbReference>
<dbReference type="PANTHER" id="PTHR15245">
    <property type="entry name" value="SYMPLEKIN-RELATED"/>
    <property type="match status" value="1"/>
</dbReference>
<reference evidence="7" key="1">
    <citation type="submission" date="2022-07" db="EMBL/GenBank/DDBJ databases">
        <title>Phylogenomic reconstructions and comparative analyses of Kickxellomycotina fungi.</title>
        <authorList>
            <person name="Reynolds N.K."/>
            <person name="Stajich J.E."/>
            <person name="Barry K."/>
            <person name="Grigoriev I.V."/>
            <person name="Crous P."/>
            <person name="Smith M.E."/>
        </authorList>
    </citation>
    <scope>NUCLEOTIDE SEQUENCE</scope>
    <source>
        <strain evidence="7">NBRC 105413</strain>
    </source>
</reference>
<evidence type="ECO:0000259" key="6">
    <source>
        <dbReference type="Pfam" id="PF12295"/>
    </source>
</evidence>
<keyword evidence="3" id="KW-0539">Nucleus</keyword>
<evidence type="ECO:0000313" key="8">
    <source>
        <dbReference type="Proteomes" id="UP001145021"/>
    </source>
</evidence>
<dbReference type="AlphaFoldDB" id="A0A9W7XHA4"/>
<comment type="subcellular location">
    <subcellularLocation>
        <location evidence="1">Nucleus</location>
    </subcellularLocation>
</comment>
<comment type="caution">
    <text evidence="7">The sequence shown here is derived from an EMBL/GenBank/DDBJ whole genome shotgun (WGS) entry which is preliminary data.</text>
</comment>
<feature type="compositionally biased region" description="Basic and acidic residues" evidence="4">
    <location>
        <begin position="434"/>
        <end position="446"/>
    </location>
</feature>
<evidence type="ECO:0000256" key="4">
    <source>
        <dbReference type="SAM" id="MobiDB-lite"/>
    </source>
</evidence>
<proteinExistence type="predicted"/>
<protein>
    <recommendedName>
        <fullName evidence="9">Symplekin</fullName>
    </recommendedName>
</protein>
<dbReference type="PANTHER" id="PTHR15245:SF20">
    <property type="entry name" value="SYMPLEKIN"/>
    <property type="match status" value="1"/>
</dbReference>
<dbReference type="Pfam" id="PF11935">
    <property type="entry name" value="SYMPK_PTA1_N"/>
    <property type="match status" value="1"/>
</dbReference>
<feature type="region of interest" description="Disordered" evidence="4">
    <location>
        <begin position="353"/>
        <end position="446"/>
    </location>
</feature>
<feature type="compositionally biased region" description="Basic and acidic residues" evidence="4">
    <location>
        <begin position="353"/>
        <end position="372"/>
    </location>
</feature>
<organism evidence="7 8">
    <name type="scientific">Coemansia asiatica</name>
    <dbReference type="NCBI Taxonomy" id="1052880"/>
    <lineage>
        <taxon>Eukaryota</taxon>
        <taxon>Fungi</taxon>
        <taxon>Fungi incertae sedis</taxon>
        <taxon>Zoopagomycota</taxon>
        <taxon>Kickxellomycotina</taxon>
        <taxon>Kickxellomycetes</taxon>
        <taxon>Kickxellales</taxon>
        <taxon>Kickxellaceae</taxon>
        <taxon>Coemansia</taxon>
    </lineage>
</organism>
<keyword evidence="2" id="KW-0507">mRNA processing</keyword>
<feature type="compositionally biased region" description="Low complexity" evidence="4">
    <location>
        <begin position="374"/>
        <end position="389"/>
    </location>
</feature>
<evidence type="ECO:0000259" key="5">
    <source>
        <dbReference type="Pfam" id="PF11935"/>
    </source>
</evidence>
<dbReference type="GO" id="GO:0006397">
    <property type="term" value="P:mRNA processing"/>
    <property type="evidence" value="ECO:0007669"/>
    <property type="project" value="UniProtKB-KW"/>
</dbReference>
<evidence type="ECO:0008006" key="9">
    <source>
        <dbReference type="Google" id="ProtNLM"/>
    </source>
</evidence>
<evidence type="ECO:0000256" key="1">
    <source>
        <dbReference type="ARBA" id="ARBA00004123"/>
    </source>
</evidence>
<sequence>MPSHNTPDDALLANAKELYRKAVHEVPPNRTLLDNLVDYLRCNQNLLYGPMFTTAYDAAQTIIGILQGNEDGHADDSLQILTPPAVWGWAVMEDAVCLELPTHLRQTEYPRMVEKFIDLAVSTLNSMDITPGQVVRRTIQAVTRFWPILVGICLKESPENAIWKQHFENMLALAKRLVALCRYSDDSALQVHLVKFLEVEAVIFSPLPHPNADSQGTVDLSKIPDIHPYINKSDLGRRGEAARVELVHLLPNSDNLHLCNISFITGIVSSIIYLMNMRPQFCGQLLEKLTEWYAVINSSGQTLTHSQLVIIGKTLRIMLLHLYTRKHMSGYAEELESTLDRIGGPDWAAWQERQAREKERKERQRIRDRETLARQQQGSRQQSRFPSGRDGSGQQETGAQRHLSAMDRGGNRQQQQQQQQKRISRFAEDEDEEYQSRMLEENAKRVKLENKAEDGSLLPAQPSPSALSNNPAIVQQSVTENDKEMEAEVRRAINTGPFELQVTLHLSAAERELLVVDAMKRIVAGSKAIERFIASNRVQSLGGVAGLAKKLDPLRPRALGTTELGAQPTLSNGLSTNAGVLEDSILLLVRMISNCYMISFNPVLQETNAEDIGPSSKWADMHACIESVLEEIKQSTRSRYGLAILLLYEIWLAVTGTDPQLQQMKNIPENKYSIQALYMRWCEQIFDAVIKCSIETMQAHSQAQVVPDMSSSTSAGAGAGAGATGAAVANAAVPAVPAAPVIDRLALDFILDVPYLSDVHFKKLEQCLRSPATAALGFWTIEKAMDMRPPLFKAGINSLLTFSVSHDRVTRIGCIRAVKKYFTTSQESGLIEKFAQTSFKRGVQNAEATMVKIKDDITKIRTAEPTVDQEAAAQREADLAKLKLKGDQEIDMELATHGEILLALCTRKMELLSVVFDAYVPASTPVRLGFVRLIGPLIKSVSGTPAKILPALSNFPLGAETLAIKVIKVLALESAAVPSKELVQGILEMQAQRSLDPRFIVAVAMGLKKTEALEWIGKVVGLLDGNGQRNAIVRDFFSQLTTSFPGRPSVLSPTELLVALHNNLGSDATNAQAIEAITLYESMTKENGTKLFSSEVFNAALNQLVSQETIPPLMLRTAEIQYKKRNGSVGPIISLLIKLKEKEFWKLGENMVREFAHTLLEFQPGTLALVKSLPKLTMKKIVAFEPELSQIIYKYVIKMNHKDQDHFRWLIKSVAKSA</sequence>
<evidence type="ECO:0000313" key="7">
    <source>
        <dbReference type="EMBL" id="KAJ1642809.1"/>
    </source>
</evidence>
<evidence type="ECO:0000256" key="3">
    <source>
        <dbReference type="ARBA" id="ARBA00023242"/>
    </source>
</evidence>
<dbReference type="Gene3D" id="1.25.10.10">
    <property type="entry name" value="Leucine-rich Repeat Variant"/>
    <property type="match status" value="1"/>
</dbReference>
<dbReference type="GO" id="GO:0005847">
    <property type="term" value="C:mRNA cleavage and polyadenylation specificity factor complex"/>
    <property type="evidence" value="ECO:0007669"/>
    <property type="project" value="TreeGrafter"/>
</dbReference>
<feature type="domain" description="Symplekin/Pta1 N-terminal" evidence="5">
    <location>
        <begin position="133"/>
        <end position="343"/>
    </location>
</feature>
<gene>
    <name evidence="7" type="ORF">LPJ64_005375</name>
</gene>
<dbReference type="EMBL" id="JANBOH010000336">
    <property type="protein sequence ID" value="KAJ1642809.1"/>
    <property type="molecule type" value="Genomic_DNA"/>
</dbReference>